<feature type="domain" description="CTLH" evidence="5">
    <location>
        <begin position="90"/>
        <end position="147"/>
    </location>
</feature>
<evidence type="ECO:0000313" key="6">
    <source>
        <dbReference type="EMBL" id="KAK7203317.1"/>
    </source>
</evidence>
<dbReference type="EMBL" id="JBBJBU010000012">
    <property type="protein sequence ID" value="KAK7203317.1"/>
    <property type="molecule type" value="Genomic_DNA"/>
</dbReference>
<sequence>MPMRIEPAAHFQNGNSHPKHPLKSLGQSSTSSSSSSSYALGGASADDSDHDDYHGVSRLETTRLMIQALRDLGFASSAAALEQESGCTIESHEVSEFRTAILAGHWTVAERILGALELKPGSDVIRLKFLIRQQKFLELLEQQQTMTAISVLHNELTPLRHDQHRLHDLSSLVMCSSADDIRQLAHWSGVDGDSRQELLANLQDHISPVIMIPDHRLATLLGQAAAYQELKCTYHNYAGRLSLYTDHICPRSELPTVTSQILSDHIGEVWFIAFSNDGTKLASASKDLTVIIWDIKTFEKIQVLKGHADHGVTSLAWSPDDQILITCGYDRCVKLWDVTTYECLETLDFQESVTSCAWASSGDEFLTGSLDMAKAISVYSATGRELHRLSGFRVYDLALTPDGKKIVAICNENRLRIYSRADYKLIAEIQLQAIMTCVTISKDSRYALVNISAKEIHLWDIEKIQLVRKCVGQQQKDFIIRSCFGGVADNFLVSGSDDANVYIWRRQDGMLIDVLPGHSKGVNSVAWNPVDQHMFASASDDNTIRIWTSDV</sequence>
<gene>
    <name evidence="6" type="ORF">BZA70DRAFT_283410</name>
</gene>
<name>A0ABR1F0E2_9ASCO</name>
<dbReference type="PANTHER" id="PTHR22838:SF0">
    <property type="entry name" value="WD REPEAT-CONTAINING PROTEIN 26"/>
    <property type="match status" value="1"/>
</dbReference>
<keyword evidence="1 3" id="KW-0853">WD repeat</keyword>
<evidence type="ECO:0000256" key="3">
    <source>
        <dbReference type="PROSITE-ProRule" id="PRU00221"/>
    </source>
</evidence>
<dbReference type="PROSITE" id="PS00678">
    <property type="entry name" value="WD_REPEATS_1"/>
    <property type="match status" value="2"/>
</dbReference>
<evidence type="ECO:0000256" key="4">
    <source>
        <dbReference type="SAM" id="MobiDB-lite"/>
    </source>
</evidence>
<feature type="repeat" description="WD" evidence="3">
    <location>
        <begin position="312"/>
        <end position="346"/>
    </location>
</feature>
<dbReference type="Pfam" id="PF00400">
    <property type="entry name" value="WD40"/>
    <property type="match status" value="5"/>
</dbReference>
<dbReference type="PROSITE" id="PS50897">
    <property type="entry name" value="CTLH"/>
    <property type="match status" value="1"/>
</dbReference>
<keyword evidence="7" id="KW-1185">Reference proteome</keyword>
<dbReference type="InterPro" id="IPR036322">
    <property type="entry name" value="WD40_repeat_dom_sf"/>
</dbReference>
<evidence type="ECO:0000259" key="5">
    <source>
        <dbReference type="PROSITE" id="PS50897"/>
    </source>
</evidence>
<dbReference type="SUPFAM" id="SSF50978">
    <property type="entry name" value="WD40 repeat-like"/>
    <property type="match status" value="1"/>
</dbReference>
<dbReference type="Pfam" id="PF21889">
    <property type="entry name" value="TPR1-like_2nd"/>
    <property type="match status" value="1"/>
</dbReference>
<dbReference type="InterPro" id="IPR019775">
    <property type="entry name" value="WD40_repeat_CS"/>
</dbReference>
<dbReference type="InterPro" id="IPR051350">
    <property type="entry name" value="WD_repeat-ST_regulator"/>
</dbReference>
<dbReference type="Pfam" id="PF23627">
    <property type="entry name" value="LisH_WDR26"/>
    <property type="match status" value="1"/>
</dbReference>
<protein>
    <submittedName>
        <fullName evidence="6">WD40-repeat-containing domain protein</fullName>
    </submittedName>
</protein>
<dbReference type="InterPro" id="IPR015943">
    <property type="entry name" value="WD40/YVTN_repeat-like_dom_sf"/>
</dbReference>
<evidence type="ECO:0000256" key="1">
    <source>
        <dbReference type="ARBA" id="ARBA00022574"/>
    </source>
</evidence>
<dbReference type="InterPro" id="IPR020472">
    <property type="entry name" value="WD40_PAC1"/>
</dbReference>
<dbReference type="Gene3D" id="2.130.10.10">
    <property type="entry name" value="YVTN repeat-like/Quinoprotein amine dehydrogenase"/>
    <property type="match status" value="2"/>
</dbReference>
<dbReference type="InterPro" id="IPR006594">
    <property type="entry name" value="LisH"/>
</dbReference>
<dbReference type="Proteomes" id="UP001498771">
    <property type="component" value="Unassembled WGS sequence"/>
</dbReference>
<evidence type="ECO:0000256" key="2">
    <source>
        <dbReference type="ARBA" id="ARBA00022737"/>
    </source>
</evidence>
<keyword evidence="2" id="KW-0677">Repeat</keyword>
<feature type="region of interest" description="Disordered" evidence="4">
    <location>
        <begin position="1"/>
        <end position="54"/>
    </location>
</feature>
<dbReference type="InterPro" id="IPR054080">
    <property type="entry name" value="TPR1-like_2nd"/>
</dbReference>
<feature type="repeat" description="WD" evidence="3">
    <location>
        <begin position="515"/>
        <end position="551"/>
    </location>
</feature>
<feature type="compositionally biased region" description="Low complexity" evidence="4">
    <location>
        <begin position="23"/>
        <end position="45"/>
    </location>
</feature>
<dbReference type="PROSITE" id="PS50082">
    <property type="entry name" value="WD_REPEATS_2"/>
    <property type="match status" value="3"/>
</dbReference>
<feature type="repeat" description="WD" evidence="3">
    <location>
        <begin position="262"/>
        <end position="303"/>
    </location>
</feature>
<accession>A0ABR1F0E2</accession>
<dbReference type="PROSITE" id="PS50896">
    <property type="entry name" value="LISH"/>
    <property type="match status" value="1"/>
</dbReference>
<dbReference type="PRINTS" id="PR00320">
    <property type="entry name" value="GPROTEINBRPT"/>
</dbReference>
<reference evidence="6 7" key="1">
    <citation type="submission" date="2024-03" db="EMBL/GenBank/DDBJ databases">
        <title>Genome-scale model development and genomic sequencing of the oleaginous clade Lipomyces.</title>
        <authorList>
            <consortium name="Lawrence Berkeley National Laboratory"/>
            <person name="Czajka J.J."/>
            <person name="Han Y."/>
            <person name="Kim J."/>
            <person name="Mondo S.J."/>
            <person name="Hofstad B.A."/>
            <person name="Robles A."/>
            <person name="Haridas S."/>
            <person name="Riley R."/>
            <person name="LaButti K."/>
            <person name="Pangilinan J."/>
            <person name="Andreopoulos W."/>
            <person name="Lipzen A."/>
            <person name="Yan J."/>
            <person name="Wang M."/>
            <person name="Ng V."/>
            <person name="Grigoriev I.V."/>
            <person name="Spatafora J.W."/>
            <person name="Magnuson J.K."/>
            <person name="Baker S.E."/>
            <person name="Pomraning K.R."/>
        </authorList>
    </citation>
    <scope>NUCLEOTIDE SEQUENCE [LARGE SCALE GENOMIC DNA]</scope>
    <source>
        <strain evidence="6 7">Phaff 52-87</strain>
    </source>
</reference>
<dbReference type="SMART" id="SM00320">
    <property type="entry name" value="WD40"/>
    <property type="match status" value="7"/>
</dbReference>
<comment type="caution">
    <text evidence="6">The sequence shown here is derived from an EMBL/GenBank/DDBJ whole genome shotgun (WGS) entry which is preliminary data.</text>
</comment>
<dbReference type="GeneID" id="90038940"/>
<evidence type="ECO:0000313" key="7">
    <source>
        <dbReference type="Proteomes" id="UP001498771"/>
    </source>
</evidence>
<dbReference type="CDD" id="cd00200">
    <property type="entry name" value="WD40"/>
    <property type="match status" value="1"/>
</dbReference>
<dbReference type="PROSITE" id="PS50294">
    <property type="entry name" value="WD_REPEATS_REGION"/>
    <property type="match status" value="3"/>
</dbReference>
<dbReference type="RefSeq" id="XP_064766350.1">
    <property type="nucleotide sequence ID" value="XM_064913428.1"/>
</dbReference>
<proteinExistence type="predicted"/>
<organism evidence="6 7">
    <name type="scientific">Myxozyma melibiosi</name>
    <dbReference type="NCBI Taxonomy" id="54550"/>
    <lineage>
        <taxon>Eukaryota</taxon>
        <taxon>Fungi</taxon>
        <taxon>Dikarya</taxon>
        <taxon>Ascomycota</taxon>
        <taxon>Saccharomycotina</taxon>
        <taxon>Lipomycetes</taxon>
        <taxon>Lipomycetales</taxon>
        <taxon>Lipomycetaceae</taxon>
        <taxon>Myxozyma</taxon>
    </lineage>
</organism>
<dbReference type="PANTHER" id="PTHR22838">
    <property type="entry name" value="WD REPEAT PROTEIN 26-RELATED"/>
    <property type="match status" value="1"/>
</dbReference>
<dbReference type="InterPro" id="IPR006595">
    <property type="entry name" value="CTLH_C"/>
</dbReference>
<dbReference type="InterPro" id="IPR001680">
    <property type="entry name" value="WD40_rpt"/>
</dbReference>